<dbReference type="Proteomes" id="UP001469553">
    <property type="component" value="Unassembled WGS sequence"/>
</dbReference>
<organism evidence="8 9">
    <name type="scientific">Ameca splendens</name>
    <dbReference type="NCBI Taxonomy" id="208324"/>
    <lineage>
        <taxon>Eukaryota</taxon>
        <taxon>Metazoa</taxon>
        <taxon>Chordata</taxon>
        <taxon>Craniata</taxon>
        <taxon>Vertebrata</taxon>
        <taxon>Euteleostomi</taxon>
        <taxon>Actinopterygii</taxon>
        <taxon>Neopterygii</taxon>
        <taxon>Teleostei</taxon>
        <taxon>Neoteleostei</taxon>
        <taxon>Acanthomorphata</taxon>
        <taxon>Ovalentaria</taxon>
        <taxon>Atherinomorphae</taxon>
        <taxon>Cyprinodontiformes</taxon>
        <taxon>Goodeidae</taxon>
        <taxon>Ameca</taxon>
    </lineage>
</organism>
<evidence type="ECO:0000256" key="4">
    <source>
        <dbReference type="ARBA" id="ARBA00023054"/>
    </source>
</evidence>
<evidence type="ECO:0000256" key="2">
    <source>
        <dbReference type="ARBA" id="ARBA00022741"/>
    </source>
</evidence>
<evidence type="ECO:0000256" key="6">
    <source>
        <dbReference type="ARBA" id="ARBA00023136"/>
    </source>
</evidence>
<dbReference type="Pfam" id="PF00350">
    <property type="entry name" value="Dynamin_N"/>
    <property type="match status" value="1"/>
</dbReference>
<name>A0ABV0XWL7_9TELE</name>
<comment type="caution">
    <text evidence="8">The sequence shown here is derived from an EMBL/GenBank/DDBJ whole genome shotgun (WGS) entry which is preliminary data.</text>
</comment>
<comment type="subcellular location">
    <subcellularLocation>
        <location evidence="1">Membrane</location>
    </subcellularLocation>
</comment>
<dbReference type="InterPro" id="IPR027094">
    <property type="entry name" value="Mitofusin_fam"/>
</dbReference>
<dbReference type="PANTHER" id="PTHR10465">
    <property type="entry name" value="TRANSMEMBRANE GTPASE FZO1"/>
    <property type="match status" value="1"/>
</dbReference>
<dbReference type="EMBL" id="JAHRIP010015367">
    <property type="protein sequence ID" value="MEQ2285912.1"/>
    <property type="molecule type" value="Genomic_DNA"/>
</dbReference>
<dbReference type="InterPro" id="IPR030381">
    <property type="entry name" value="G_DYNAMIN_dom"/>
</dbReference>
<keyword evidence="5" id="KW-0342">GTP-binding</keyword>
<dbReference type="InterPro" id="IPR027417">
    <property type="entry name" value="P-loop_NTPase"/>
</dbReference>
<evidence type="ECO:0000259" key="7">
    <source>
        <dbReference type="PROSITE" id="PS51718"/>
    </source>
</evidence>
<reference evidence="8 9" key="1">
    <citation type="submission" date="2021-06" db="EMBL/GenBank/DDBJ databases">
        <authorList>
            <person name="Palmer J.M."/>
        </authorList>
    </citation>
    <scope>NUCLEOTIDE SEQUENCE [LARGE SCALE GENOMIC DNA]</scope>
    <source>
        <strain evidence="8 9">AS_MEX2019</strain>
        <tissue evidence="8">Muscle</tissue>
    </source>
</reference>
<keyword evidence="9" id="KW-1185">Reference proteome</keyword>
<protein>
    <submittedName>
        <fullName evidence="8">Mitofusin-1</fullName>
    </submittedName>
</protein>
<keyword evidence="6" id="KW-0472">Membrane</keyword>
<feature type="domain" description="Dynamin-type G" evidence="7">
    <location>
        <begin position="1"/>
        <end position="157"/>
    </location>
</feature>
<sequence length="157" mass="17217">MLRDRVLPSGIGHTTNCFLSVEGTDADEAYLTTEASNERHSVYTVNQLAHALHMDPALDSGSLVQVYWPKSRCALLREDLVLMDSPGTDVTLELDSWIDKFCLDADVFVLVGNSESTLMNTGAPRSDEVTRSTRTSICVKEEMKLLPSAGGSVILRK</sequence>
<proteinExistence type="predicted"/>
<gene>
    <name evidence="8" type="primary">MFN1_2</name>
    <name evidence="8" type="ORF">AMECASPLE_036800</name>
</gene>
<accession>A0ABV0XWL7</accession>
<dbReference type="PROSITE" id="PS51718">
    <property type="entry name" value="G_DYNAMIN_2"/>
    <property type="match status" value="1"/>
</dbReference>
<keyword evidence="3" id="KW-0378">Hydrolase</keyword>
<evidence type="ECO:0000256" key="3">
    <source>
        <dbReference type="ARBA" id="ARBA00022801"/>
    </source>
</evidence>
<evidence type="ECO:0000313" key="9">
    <source>
        <dbReference type="Proteomes" id="UP001469553"/>
    </source>
</evidence>
<dbReference type="Gene3D" id="3.40.50.300">
    <property type="entry name" value="P-loop containing nucleotide triphosphate hydrolases"/>
    <property type="match status" value="1"/>
</dbReference>
<evidence type="ECO:0000256" key="1">
    <source>
        <dbReference type="ARBA" id="ARBA00004370"/>
    </source>
</evidence>
<evidence type="ECO:0000313" key="8">
    <source>
        <dbReference type="EMBL" id="MEQ2285912.1"/>
    </source>
</evidence>
<keyword evidence="4" id="KW-0175">Coiled coil</keyword>
<dbReference type="PANTHER" id="PTHR10465:SF2">
    <property type="entry name" value="MITOFUSIN-1"/>
    <property type="match status" value="1"/>
</dbReference>
<keyword evidence="2" id="KW-0547">Nucleotide-binding</keyword>
<evidence type="ECO:0000256" key="5">
    <source>
        <dbReference type="ARBA" id="ARBA00023134"/>
    </source>
</evidence>
<dbReference type="InterPro" id="IPR045063">
    <property type="entry name" value="Dynamin_N"/>
</dbReference>